<dbReference type="InterPro" id="IPR000172">
    <property type="entry name" value="GMC_OxRdtase_N"/>
</dbReference>
<dbReference type="SUPFAM" id="SSF54373">
    <property type="entry name" value="FAD-linked reductases, C-terminal domain"/>
    <property type="match status" value="1"/>
</dbReference>
<dbReference type="Gene3D" id="3.50.50.60">
    <property type="entry name" value="FAD/NAD(P)-binding domain"/>
    <property type="match status" value="3"/>
</dbReference>
<comment type="similarity">
    <text evidence="2 7">Belongs to the GMC oxidoreductase family.</text>
</comment>
<evidence type="ECO:0000256" key="5">
    <source>
        <dbReference type="ARBA" id="ARBA00023002"/>
    </source>
</evidence>
<dbReference type="GO" id="GO:0050660">
    <property type="term" value="F:flavin adenine dinucleotide binding"/>
    <property type="evidence" value="ECO:0007669"/>
    <property type="project" value="InterPro"/>
</dbReference>
<dbReference type="Pfam" id="PF00732">
    <property type="entry name" value="GMC_oxred_N"/>
    <property type="match status" value="1"/>
</dbReference>
<reference evidence="10 11" key="1">
    <citation type="journal article" date="2024" name="BMC Genomics">
        <title>De novo assembly and annotation of Popillia japonica's genome with initial clues to its potential as an invasive pest.</title>
        <authorList>
            <person name="Cucini C."/>
            <person name="Boschi S."/>
            <person name="Funari R."/>
            <person name="Cardaioli E."/>
            <person name="Iannotti N."/>
            <person name="Marturano G."/>
            <person name="Paoli F."/>
            <person name="Bruttini M."/>
            <person name="Carapelli A."/>
            <person name="Frati F."/>
            <person name="Nardi F."/>
        </authorList>
    </citation>
    <scope>NUCLEOTIDE SEQUENCE [LARGE SCALE GENOMIC DNA]</scope>
    <source>
        <strain evidence="10">DMR45628</strain>
    </source>
</reference>
<dbReference type="InterPro" id="IPR027424">
    <property type="entry name" value="Glucose_Oxidase_domain_2"/>
</dbReference>
<dbReference type="Gene3D" id="4.10.450.10">
    <property type="entry name" value="Glucose Oxidase, domain 2"/>
    <property type="match status" value="1"/>
</dbReference>
<evidence type="ECO:0000256" key="6">
    <source>
        <dbReference type="PIRSR" id="PIRSR000137-2"/>
    </source>
</evidence>
<keyword evidence="4 6" id="KW-0274">FAD</keyword>
<evidence type="ECO:0000256" key="7">
    <source>
        <dbReference type="RuleBase" id="RU003968"/>
    </source>
</evidence>
<evidence type="ECO:0000256" key="2">
    <source>
        <dbReference type="ARBA" id="ARBA00010790"/>
    </source>
</evidence>
<organism evidence="10 11">
    <name type="scientific">Popillia japonica</name>
    <name type="common">Japanese beetle</name>
    <dbReference type="NCBI Taxonomy" id="7064"/>
    <lineage>
        <taxon>Eukaryota</taxon>
        <taxon>Metazoa</taxon>
        <taxon>Ecdysozoa</taxon>
        <taxon>Arthropoda</taxon>
        <taxon>Hexapoda</taxon>
        <taxon>Insecta</taxon>
        <taxon>Pterygota</taxon>
        <taxon>Neoptera</taxon>
        <taxon>Endopterygota</taxon>
        <taxon>Coleoptera</taxon>
        <taxon>Polyphaga</taxon>
        <taxon>Scarabaeiformia</taxon>
        <taxon>Scarabaeidae</taxon>
        <taxon>Rutelinae</taxon>
        <taxon>Popillia</taxon>
    </lineage>
</organism>
<dbReference type="InterPro" id="IPR012132">
    <property type="entry name" value="GMC_OxRdtase"/>
</dbReference>
<dbReference type="PIRSF" id="PIRSF000137">
    <property type="entry name" value="Alcohol_oxidase"/>
    <property type="match status" value="1"/>
</dbReference>
<comment type="cofactor">
    <cofactor evidence="1 6">
        <name>FAD</name>
        <dbReference type="ChEBI" id="CHEBI:57692"/>
    </cofactor>
</comment>
<evidence type="ECO:0000259" key="9">
    <source>
        <dbReference type="PROSITE" id="PS00623"/>
    </source>
</evidence>
<feature type="signal peptide" evidence="8">
    <location>
        <begin position="1"/>
        <end position="24"/>
    </location>
</feature>
<dbReference type="PANTHER" id="PTHR11552:SF208">
    <property type="entry name" value="RE36204P-RELATED"/>
    <property type="match status" value="1"/>
</dbReference>
<evidence type="ECO:0000256" key="3">
    <source>
        <dbReference type="ARBA" id="ARBA00022630"/>
    </source>
</evidence>
<proteinExistence type="inferred from homology"/>
<protein>
    <submittedName>
        <fullName evidence="10">GMC oxidoreductase</fullName>
    </submittedName>
</protein>
<dbReference type="GO" id="GO:0016614">
    <property type="term" value="F:oxidoreductase activity, acting on CH-OH group of donors"/>
    <property type="evidence" value="ECO:0007669"/>
    <property type="project" value="InterPro"/>
</dbReference>
<keyword evidence="3 7" id="KW-0285">Flavoprotein</keyword>
<dbReference type="Pfam" id="PF05199">
    <property type="entry name" value="GMC_oxred_C"/>
    <property type="match status" value="1"/>
</dbReference>
<keyword evidence="5" id="KW-0560">Oxidoreductase</keyword>
<dbReference type="InterPro" id="IPR036188">
    <property type="entry name" value="FAD/NAD-bd_sf"/>
</dbReference>
<evidence type="ECO:0000256" key="8">
    <source>
        <dbReference type="SAM" id="SignalP"/>
    </source>
</evidence>
<dbReference type="PANTHER" id="PTHR11552">
    <property type="entry name" value="GLUCOSE-METHANOL-CHOLINE GMC OXIDOREDUCTASE"/>
    <property type="match status" value="1"/>
</dbReference>
<dbReference type="SUPFAM" id="SSF51905">
    <property type="entry name" value="FAD/NAD(P)-binding domain"/>
    <property type="match status" value="2"/>
</dbReference>
<evidence type="ECO:0000313" key="10">
    <source>
        <dbReference type="EMBL" id="KAK9753249.1"/>
    </source>
</evidence>
<keyword evidence="8" id="KW-0732">Signal</keyword>
<comment type="caution">
    <text evidence="10">The sequence shown here is derived from an EMBL/GenBank/DDBJ whole genome shotgun (WGS) entry which is preliminary data.</text>
</comment>
<feature type="domain" description="Glucose-methanol-choline oxidoreductase N-terminal" evidence="9">
    <location>
        <begin position="175"/>
        <end position="198"/>
    </location>
</feature>
<accession>A0AAW1N3P3</accession>
<dbReference type="PROSITE" id="PS00623">
    <property type="entry name" value="GMC_OXRED_1"/>
    <property type="match status" value="1"/>
</dbReference>
<sequence>MHFSLEIFILTTLISFTNYQHAQAQSDKDLLETLQRKVHRLERTGQIKRDYQPYTEPPLKDEANLMSALAENYDFIIVGAGSGGSALVNRLSEVSNWKILLVGAGSGGSALVNRLSEVSNWKILLLEAGGEPDILSDIPYWSPLTYLNLDWGYYAEKEDNLALGFQNQQMALARGKGLGGSSLLNYMIFSRGAREDYDKWAQLGNPGWSYRDVLPYFQKLENCTLEYRDEAYRGHDGPIQVEEPYITVGDEVFVDAAEELGYKYLDYNGRTNKGVSYMQTTTKNGLRCSGERCYIKPIKNRSNLTIRLNSYVTKILIKRNIAYGVEFFKNGRIYTAYANKEVILCAGVFNSPQILLLSGIGPKQQLLKFGIQPIHNLPVGQKLYDHPVFYGLAFSFNQSIVYNISEALEDEAFIELYNHAKGPLRSLGGAGSLLFTKSGLSTNRATDIEFIKGFFTDPEGKDIKAMISGIRQAIKLMLSPPFQKYGVELVGNPIFGCQDHEYDSDEYWECALRHLTSTGYHQIGTCKMGPASDPEAVVDHRLRVHGIKDLRVVDTSIIPVTLS</sequence>
<gene>
    <name evidence="10" type="ORF">QE152_g3679</name>
</gene>
<feature type="binding site" evidence="6">
    <location>
        <position position="312"/>
    </location>
    <ligand>
        <name>FAD</name>
        <dbReference type="ChEBI" id="CHEBI:57692"/>
    </ligand>
</feature>
<dbReference type="EMBL" id="JASPKY010000015">
    <property type="protein sequence ID" value="KAK9753249.1"/>
    <property type="molecule type" value="Genomic_DNA"/>
</dbReference>
<evidence type="ECO:0000313" key="11">
    <source>
        <dbReference type="Proteomes" id="UP001458880"/>
    </source>
</evidence>
<dbReference type="AlphaFoldDB" id="A0AAW1N3P3"/>
<evidence type="ECO:0000256" key="1">
    <source>
        <dbReference type="ARBA" id="ARBA00001974"/>
    </source>
</evidence>
<dbReference type="Proteomes" id="UP001458880">
    <property type="component" value="Unassembled WGS sequence"/>
</dbReference>
<evidence type="ECO:0000256" key="4">
    <source>
        <dbReference type="ARBA" id="ARBA00022827"/>
    </source>
</evidence>
<feature type="chain" id="PRO_5043632035" evidence="8">
    <location>
        <begin position="25"/>
        <end position="563"/>
    </location>
</feature>
<dbReference type="Gene3D" id="3.30.560.10">
    <property type="entry name" value="Glucose Oxidase, domain 3"/>
    <property type="match status" value="2"/>
</dbReference>
<keyword evidence="11" id="KW-1185">Reference proteome</keyword>
<dbReference type="InterPro" id="IPR007867">
    <property type="entry name" value="GMC_OxRtase_C"/>
</dbReference>
<name>A0AAW1N3P3_POPJA</name>